<keyword evidence="2" id="KW-0472">Membrane</keyword>
<feature type="compositionally biased region" description="Basic and acidic residues" evidence="1">
    <location>
        <begin position="1"/>
        <end position="20"/>
    </location>
</feature>
<dbReference type="RefSeq" id="XP_018330633.1">
    <property type="nucleotide sequence ID" value="XM_018475131.1"/>
</dbReference>
<dbReference type="Proteomes" id="UP000192223">
    <property type="component" value="Unplaced"/>
</dbReference>
<keyword evidence="2" id="KW-0812">Transmembrane</keyword>
<feature type="region of interest" description="Disordered" evidence="1">
    <location>
        <begin position="1"/>
        <end position="30"/>
    </location>
</feature>
<reference evidence="4" key="1">
    <citation type="submission" date="2025-08" db="UniProtKB">
        <authorList>
            <consortium name="RefSeq"/>
        </authorList>
    </citation>
    <scope>IDENTIFICATION</scope>
    <source>
        <tissue evidence="4">Entire body</tissue>
    </source>
</reference>
<dbReference type="GeneID" id="108740696"/>
<evidence type="ECO:0000256" key="1">
    <source>
        <dbReference type="SAM" id="MobiDB-lite"/>
    </source>
</evidence>
<dbReference type="AlphaFoldDB" id="A0A1W4XDW1"/>
<name>A0A1W4XDW1_AGRPL</name>
<organism evidence="3 4">
    <name type="scientific">Agrilus planipennis</name>
    <name type="common">Emerald ash borer</name>
    <name type="synonym">Agrilus marcopoli</name>
    <dbReference type="NCBI Taxonomy" id="224129"/>
    <lineage>
        <taxon>Eukaryota</taxon>
        <taxon>Metazoa</taxon>
        <taxon>Ecdysozoa</taxon>
        <taxon>Arthropoda</taxon>
        <taxon>Hexapoda</taxon>
        <taxon>Insecta</taxon>
        <taxon>Pterygota</taxon>
        <taxon>Neoptera</taxon>
        <taxon>Endopterygota</taxon>
        <taxon>Coleoptera</taxon>
        <taxon>Polyphaga</taxon>
        <taxon>Elateriformia</taxon>
        <taxon>Buprestoidea</taxon>
        <taxon>Buprestidae</taxon>
        <taxon>Agrilinae</taxon>
        <taxon>Agrilus</taxon>
    </lineage>
</organism>
<protein>
    <submittedName>
        <fullName evidence="4">Uncharacterized protein LOC108740696</fullName>
    </submittedName>
</protein>
<evidence type="ECO:0000256" key="2">
    <source>
        <dbReference type="SAM" id="Phobius"/>
    </source>
</evidence>
<keyword evidence="3" id="KW-1185">Reference proteome</keyword>
<dbReference type="InParanoid" id="A0A1W4XDW1"/>
<feature type="transmembrane region" description="Helical" evidence="2">
    <location>
        <begin position="641"/>
        <end position="658"/>
    </location>
</feature>
<proteinExistence type="predicted"/>
<evidence type="ECO:0000313" key="3">
    <source>
        <dbReference type="Proteomes" id="UP000192223"/>
    </source>
</evidence>
<sequence>MSEWSDERRPYRRQRDDKSYSDFNSAKNKEPVCKQRKVKKKCLLNDKYADTECVKSKRNTKIQKNSCPCGTKEACCSSFEPDESPVKNGKSKKVRLNAETTNCESSSFCDTYARIYDKATATKKKLKCRINDAISIERLSLKSSDSEDNLFCCLYKRSKGQLQQLIKNIKKKACQKPSENCPRSASSYSNSSSRMGTSTSSQMDDDDSEKISFARNSDSDSLDGYPNTMDKEDIRKIERALRRPLSRVLDAADNPVPIKLDYFAPIDNNPTNICHIKPASLKAMSQMHITEKKLEEFRRNDCDVSTDWELVFSSIKGYYQNKMGNSCESEKLELNDVLQELANDKQFPHDSVTEIGIQASEVHSVENVSQKPSHTDVGDDNTIPFKDDVYQNGSYKKICDNIISCKEAHSVEDVCQKPSHTDFCDDNTITFKEDVYQKGSYKKVCDNIVSFKEDMSCRKRARRNPRTYSNPVCPKNIEANPSFLRNCEKNDLSHMKNEEIIEQMSLNQSAPMPTSISEIPTTLEPEISETYIPKSASFNFPTCGGESNNILSFSTLAGLSLCCILYTGSYCCFSFCISAVAFIVLGLFAAIGTWISYQISQDRCINPTEKLYNKLFVLEMSVAIQSVTIEMWYKCLRFDKIVTYVCLAPCLIPVFIYVEQENESILTILEKSVAISVLLFVMVSILDRNFYGIVAAIAYALSFKNIKKIDGSLTLSSQGISNWWCCFFTICAFQALQL</sequence>
<feature type="transmembrane region" description="Helical" evidence="2">
    <location>
        <begin position="678"/>
        <end position="701"/>
    </location>
</feature>
<evidence type="ECO:0000313" key="4">
    <source>
        <dbReference type="RefSeq" id="XP_018330633.1"/>
    </source>
</evidence>
<gene>
    <name evidence="4" type="primary">LOC108740696</name>
</gene>
<feature type="transmembrane region" description="Helical" evidence="2">
    <location>
        <begin position="575"/>
        <end position="599"/>
    </location>
</feature>
<feature type="region of interest" description="Disordered" evidence="1">
    <location>
        <begin position="176"/>
        <end position="229"/>
    </location>
</feature>
<keyword evidence="2" id="KW-1133">Transmembrane helix</keyword>
<accession>A0A1W4XDW1</accession>
<feature type="compositionally biased region" description="Low complexity" evidence="1">
    <location>
        <begin position="184"/>
        <end position="202"/>
    </location>
</feature>
<dbReference type="KEGG" id="apln:108740696"/>